<dbReference type="RefSeq" id="XP_009228977.1">
    <property type="nucleotide sequence ID" value="XM_009230713.1"/>
</dbReference>
<dbReference type="AlphaFoldDB" id="J3PH32"/>
<dbReference type="VEuPathDB" id="FungiDB:GGTG_12812"/>
<organism evidence="2">
    <name type="scientific">Gaeumannomyces tritici (strain R3-111a-1)</name>
    <name type="common">Wheat and barley take-all root rot fungus</name>
    <name type="synonym">Gaeumannomyces graminis var. tritici</name>
    <dbReference type="NCBI Taxonomy" id="644352"/>
    <lineage>
        <taxon>Eukaryota</taxon>
        <taxon>Fungi</taxon>
        <taxon>Dikarya</taxon>
        <taxon>Ascomycota</taxon>
        <taxon>Pezizomycotina</taxon>
        <taxon>Sordariomycetes</taxon>
        <taxon>Sordariomycetidae</taxon>
        <taxon>Magnaporthales</taxon>
        <taxon>Magnaporthaceae</taxon>
        <taxon>Gaeumannomyces</taxon>
    </lineage>
</organism>
<proteinExistence type="predicted"/>
<keyword evidence="4" id="KW-1185">Reference proteome</keyword>
<evidence type="ECO:0000313" key="2">
    <source>
        <dbReference type="EMBL" id="EJT69929.1"/>
    </source>
</evidence>
<reference evidence="3" key="4">
    <citation type="journal article" date="2015" name="G3 (Bethesda)">
        <title>Genome sequences of three phytopathogenic species of the Magnaporthaceae family of fungi.</title>
        <authorList>
            <person name="Okagaki L.H."/>
            <person name="Nunes C.C."/>
            <person name="Sailsbery J."/>
            <person name="Clay B."/>
            <person name="Brown D."/>
            <person name="John T."/>
            <person name="Oh Y."/>
            <person name="Young N."/>
            <person name="Fitzgerald M."/>
            <person name="Haas B.J."/>
            <person name="Zeng Q."/>
            <person name="Young S."/>
            <person name="Adiconis X."/>
            <person name="Fan L."/>
            <person name="Levin J.Z."/>
            <person name="Mitchell T.K."/>
            <person name="Okubara P.A."/>
            <person name="Farman M.L."/>
            <person name="Kohn L.M."/>
            <person name="Birren B."/>
            <person name="Ma L.-J."/>
            <person name="Dean R.A."/>
        </authorList>
    </citation>
    <scope>NUCLEOTIDE SEQUENCE</scope>
    <source>
        <strain evidence="3">R3-111a-1</strain>
    </source>
</reference>
<gene>
    <name evidence="3" type="primary">20353270</name>
    <name evidence="2" type="ORF">GGTG_12812</name>
</gene>
<evidence type="ECO:0000313" key="3">
    <source>
        <dbReference type="EnsemblFungi" id="EJT69929"/>
    </source>
</evidence>
<accession>J3PH32</accession>
<reference evidence="4" key="1">
    <citation type="submission" date="2010-07" db="EMBL/GenBank/DDBJ databases">
        <title>The genome sequence of Gaeumannomyces graminis var. tritici strain R3-111a-1.</title>
        <authorList>
            <consortium name="The Broad Institute Genome Sequencing Platform"/>
            <person name="Ma L.-J."/>
            <person name="Dead R."/>
            <person name="Young S."/>
            <person name="Zeng Q."/>
            <person name="Koehrsen M."/>
            <person name="Alvarado L."/>
            <person name="Berlin A."/>
            <person name="Chapman S.B."/>
            <person name="Chen Z."/>
            <person name="Freedman E."/>
            <person name="Gellesch M."/>
            <person name="Goldberg J."/>
            <person name="Griggs A."/>
            <person name="Gujja S."/>
            <person name="Heilman E.R."/>
            <person name="Heiman D."/>
            <person name="Hepburn T."/>
            <person name="Howarth C."/>
            <person name="Jen D."/>
            <person name="Larson L."/>
            <person name="Mehta T."/>
            <person name="Neiman D."/>
            <person name="Pearson M."/>
            <person name="Roberts A."/>
            <person name="Saif S."/>
            <person name="Shea T."/>
            <person name="Shenoy N."/>
            <person name="Sisk P."/>
            <person name="Stolte C."/>
            <person name="Sykes S."/>
            <person name="Walk T."/>
            <person name="White J."/>
            <person name="Yandava C."/>
            <person name="Haas B."/>
            <person name="Nusbaum C."/>
            <person name="Birren B."/>
        </authorList>
    </citation>
    <scope>NUCLEOTIDE SEQUENCE [LARGE SCALE GENOMIC DNA]</scope>
    <source>
        <strain evidence="4">R3-111a-1</strain>
    </source>
</reference>
<protein>
    <submittedName>
        <fullName evidence="2 3">Uncharacterized protein</fullName>
    </submittedName>
</protein>
<sequence>MRGFAGGPAPTTNAGASIARGSHWLLQDSEVLRPVAKPDKTEGPIVVFLADAAQPLDAGEVCADVVTLPGREFVERPPNARARRQPPGADAREESTAQYDEVAVDAW</sequence>
<reference evidence="2" key="3">
    <citation type="submission" date="2010-09" db="EMBL/GenBank/DDBJ databases">
        <title>Annotation of Gaeumannomyces graminis var. tritici R3-111a-1.</title>
        <authorList>
            <consortium name="The Broad Institute Genome Sequencing Platform"/>
            <person name="Ma L.-J."/>
            <person name="Dead R."/>
            <person name="Young S.K."/>
            <person name="Zeng Q."/>
            <person name="Gargeya S."/>
            <person name="Fitzgerald M."/>
            <person name="Haas B."/>
            <person name="Abouelleil A."/>
            <person name="Alvarado L."/>
            <person name="Arachchi H.M."/>
            <person name="Berlin A."/>
            <person name="Brown A."/>
            <person name="Chapman S.B."/>
            <person name="Chen Z."/>
            <person name="Dunbar C."/>
            <person name="Freedman E."/>
            <person name="Gearin G."/>
            <person name="Gellesch M."/>
            <person name="Goldberg J."/>
            <person name="Griggs A."/>
            <person name="Gujja S."/>
            <person name="Heiman D."/>
            <person name="Howarth C."/>
            <person name="Larson L."/>
            <person name="Lui A."/>
            <person name="MacDonald P.J.P."/>
            <person name="Mehta T."/>
            <person name="Montmayeur A."/>
            <person name="Murphy C."/>
            <person name="Neiman D."/>
            <person name="Pearson M."/>
            <person name="Priest M."/>
            <person name="Roberts A."/>
            <person name="Saif S."/>
            <person name="Shea T."/>
            <person name="Shenoy N."/>
            <person name="Sisk P."/>
            <person name="Stolte C."/>
            <person name="Sykes S."/>
            <person name="Yandava C."/>
            <person name="Wortman J."/>
            <person name="Nusbaum C."/>
            <person name="Birren B."/>
        </authorList>
    </citation>
    <scope>NUCLEOTIDE SEQUENCE</scope>
    <source>
        <strain evidence="2">R3-111a-1</strain>
    </source>
</reference>
<feature type="compositionally biased region" description="Low complexity" evidence="1">
    <location>
        <begin position="76"/>
        <end position="89"/>
    </location>
</feature>
<dbReference type="EMBL" id="GL385403">
    <property type="protein sequence ID" value="EJT69929.1"/>
    <property type="molecule type" value="Genomic_DNA"/>
</dbReference>
<evidence type="ECO:0000256" key="1">
    <source>
        <dbReference type="SAM" id="MobiDB-lite"/>
    </source>
</evidence>
<reference evidence="3" key="5">
    <citation type="submission" date="2018-04" db="UniProtKB">
        <authorList>
            <consortium name="EnsemblFungi"/>
        </authorList>
    </citation>
    <scope>IDENTIFICATION</scope>
    <source>
        <strain evidence="3">R3-111a-1</strain>
    </source>
</reference>
<dbReference type="Proteomes" id="UP000006039">
    <property type="component" value="Unassembled WGS sequence"/>
</dbReference>
<dbReference type="EnsemblFungi" id="EJT69929">
    <property type="protein sequence ID" value="EJT69929"/>
    <property type="gene ID" value="GGTG_12812"/>
</dbReference>
<reference evidence="2" key="2">
    <citation type="submission" date="2010-07" db="EMBL/GenBank/DDBJ databases">
        <authorList>
            <consortium name="The Broad Institute Genome Sequencing Platform"/>
            <consortium name="Broad Institute Genome Sequencing Center for Infectious Disease"/>
            <person name="Ma L.-J."/>
            <person name="Dead R."/>
            <person name="Young S."/>
            <person name="Zeng Q."/>
            <person name="Koehrsen M."/>
            <person name="Alvarado L."/>
            <person name="Berlin A."/>
            <person name="Chapman S.B."/>
            <person name="Chen Z."/>
            <person name="Freedman E."/>
            <person name="Gellesch M."/>
            <person name="Goldberg J."/>
            <person name="Griggs A."/>
            <person name="Gujja S."/>
            <person name="Heilman E.R."/>
            <person name="Heiman D."/>
            <person name="Hepburn T."/>
            <person name="Howarth C."/>
            <person name="Jen D."/>
            <person name="Larson L."/>
            <person name="Mehta T."/>
            <person name="Neiman D."/>
            <person name="Pearson M."/>
            <person name="Roberts A."/>
            <person name="Saif S."/>
            <person name="Shea T."/>
            <person name="Shenoy N."/>
            <person name="Sisk P."/>
            <person name="Stolte C."/>
            <person name="Sykes S."/>
            <person name="Walk T."/>
            <person name="White J."/>
            <person name="Yandava C."/>
            <person name="Haas B."/>
            <person name="Nusbaum C."/>
            <person name="Birren B."/>
        </authorList>
    </citation>
    <scope>NUCLEOTIDE SEQUENCE</scope>
    <source>
        <strain evidence="2">R3-111a-1</strain>
    </source>
</reference>
<name>J3PH32_GAET3</name>
<evidence type="ECO:0000313" key="4">
    <source>
        <dbReference type="Proteomes" id="UP000006039"/>
    </source>
</evidence>
<feature type="region of interest" description="Disordered" evidence="1">
    <location>
        <begin position="76"/>
        <end position="107"/>
    </location>
</feature>
<dbReference type="HOGENOM" id="CLU_2210234_0_0_1"/>
<dbReference type="GeneID" id="20353270"/>